<accession>A0A7W3MYY1</accession>
<dbReference type="Pfam" id="PF03803">
    <property type="entry name" value="Scramblase"/>
    <property type="match status" value="1"/>
</dbReference>
<evidence type="ECO:0008006" key="3">
    <source>
        <dbReference type="Google" id="ProtNLM"/>
    </source>
</evidence>
<organism evidence="1 2">
    <name type="scientific">Thermomonospora cellulosilytica</name>
    <dbReference type="NCBI Taxonomy" id="1411118"/>
    <lineage>
        <taxon>Bacteria</taxon>
        <taxon>Bacillati</taxon>
        <taxon>Actinomycetota</taxon>
        <taxon>Actinomycetes</taxon>
        <taxon>Streptosporangiales</taxon>
        <taxon>Thermomonosporaceae</taxon>
        <taxon>Thermomonospora</taxon>
    </lineage>
</organism>
<dbReference type="AlphaFoldDB" id="A0A7W3MYY1"/>
<dbReference type="RefSeq" id="WP_182705917.1">
    <property type="nucleotide sequence ID" value="NZ_JACJII010000001.1"/>
</dbReference>
<name>A0A7W3MYY1_9ACTN</name>
<dbReference type="InterPro" id="IPR005552">
    <property type="entry name" value="Scramblase"/>
</dbReference>
<evidence type="ECO:0000313" key="1">
    <source>
        <dbReference type="EMBL" id="MBA9004463.1"/>
    </source>
</evidence>
<gene>
    <name evidence="1" type="ORF">HNR21_003345</name>
</gene>
<keyword evidence="2" id="KW-1185">Reference proteome</keyword>
<protein>
    <recommendedName>
        <fullName evidence="3">Scramblase</fullName>
    </recommendedName>
</protein>
<proteinExistence type="predicted"/>
<evidence type="ECO:0000313" key="2">
    <source>
        <dbReference type="Proteomes" id="UP000539313"/>
    </source>
</evidence>
<dbReference type="Proteomes" id="UP000539313">
    <property type="component" value="Unassembled WGS sequence"/>
</dbReference>
<sequence>MSDLFSSPLLWVEQPTRVPVARSRYKVLNGAGAVVAKASEQGVSLKRAAARAVFGDADRRLVEVRGPNGEALLVIEAYSERNAFVSWPNGARIGSFEAAKRKRYRSRAILDHAGNQVGLIDDNNGLGRRYDVLDAHGTVAAYIDKKWTGVLKEMATTADRYRVEIHRPLPDPLRVLVPVAAIVLDMLFFESKDWPIS</sequence>
<comment type="caution">
    <text evidence="1">The sequence shown here is derived from an EMBL/GenBank/DDBJ whole genome shotgun (WGS) entry which is preliminary data.</text>
</comment>
<reference evidence="1 2" key="1">
    <citation type="submission" date="2020-08" db="EMBL/GenBank/DDBJ databases">
        <title>Sequencing the genomes of 1000 actinobacteria strains.</title>
        <authorList>
            <person name="Klenk H.-P."/>
        </authorList>
    </citation>
    <scope>NUCLEOTIDE SEQUENCE [LARGE SCALE GENOMIC DNA]</scope>
    <source>
        <strain evidence="1 2">DSM 45823</strain>
    </source>
</reference>
<dbReference type="EMBL" id="JACJII010000001">
    <property type="protein sequence ID" value="MBA9004463.1"/>
    <property type="molecule type" value="Genomic_DNA"/>
</dbReference>
<dbReference type="GO" id="GO:0017128">
    <property type="term" value="F:phospholipid scramblase activity"/>
    <property type="evidence" value="ECO:0007669"/>
    <property type="project" value="InterPro"/>
</dbReference>